<dbReference type="SUPFAM" id="SSF56219">
    <property type="entry name" value="DNase I-like"/>
    <property type="match status" value="1"/>
</dbReference>
<dbReference type="GO" id="GO:0003824">
    <property type="term" value="F:catalytic activity"/>
    <property type="evidence" value="ECO:0007669"/>
    <property type="project" value="InterPro"/>
</dbReference>
<dbReference type="AlphaFoldDB" id="A0A9P6X2J5"/>
<organism evidence="2 3">
    <name type="scientific">Rhizopus oryzae</name>
    <name type="common">Mucormycosis agent</name>
    <name type="synonym">Rhizopus arrhizus var. delemar</name>
    <dbReference type="NCBI Taxonomy" id="64495"/>
    <lineage>
        <taxon>Eukaryota</taxon>
        <taxon>Fungi</taxon>
        <taxon>Fungi incertae sedis</taxon>
        <taxon>Mucoromycota</taxon>
        <taxon>Mucoromycotina</taxon>
        <taxon>Mucoromycetes</taxon>
        <taxon>Mucorales</taxon>
        <taxon>Mucorineae</taxon>
        <taxon>Rhizopodaceae</taxon>
        <taxon>Rhizopus</taxon>
    </lineage>
</organism>
<dbReference type="InterPro" id="IPR036691">
    <property type="entry name" value="Endo/exonu/phosph_ase_sf"/>
</dbReference>
<accession>A0A9P6X2J5</accession>
<proteinExistence type="predicted"/>
<evidence type="ECO:0000313" key="3">
    <source>
        <dbReference type="Proteomes" id="UP000716291"/>
    </source>
</evidence>
<comment type="caution">
    <text evidence="2">The sequence shown here is derived from an EMBL/GenBank/DDBJ whole genome shotgun (WGS) entry which is preliminary data.</text>
</comment>
<keyword evidence="3" id="KW-1185">Reference proteome</keyword>
<reference evidence="2" key="1">
    <citation type="journal article" date="2020" name="Microb. Genom.">
        <title>Genetic diversity of clinical and environmental Mucorales isolates obtained from an investigation of mucormycosis cases among solid organ transplant recipients.</title>
        <authorList>
            <person name="Nguyen M.H."/>
            <person name="Kaul D."/>
            <person name="Muto C."/>
            <person name="Cheng S.J."/>
            <person name="Richter R.A."/>
            <person name="Bruno V.M."/>
            <person name="Liu G."/>
            <person name="Beyhan S."/>
            <person name="Sundermann A.J."/>
            <person name="Mounaud S."/>
            <person name="Pasculle A.W."/>
            <person name="Nierman W.C."/>
            <person name="Driscoll E."/>
            <person name="Cumbie R."/>
            <person name="Clancy C.J."/>
            <person name="Dupont C.L."/>
        </authorList>
    </citation>
    <scope>NUCLEOTIDE SEQUENCE</scope>
    <source>
        <strain evidence="2">GL11</strain>
    </source>
</reference>
<sequence length="171" mass="19475">MRDNSHVSLASFNCRGLKKVLTNSGCSFSQILRSVPYDLLALQETHASTEQLQNSFNMILQASDSNWTHHCGLISFNPSLSLLPLWSSIDGRILATTVTHNSNLFEPLTIYVIYASATSTARLNLCETNQLFQFHQTPEGRCILMGDFNHNIHKSIRSDRAVEWQHWIHRF</sequence>
<dbReference type="Gene3D" id="3.60.10.10">
    <property type="entry name" value="Endonuclease/exonuclease/phosphatase"/>
    <property type="match status" value="1"/>
</dbReference>
<feature type="domain" description="Endonuclease/exonuclease/phosphatase" evidence="1">
    <location>
        <begin position="10"/>
        <end position="150"/>
    </location>
</feature>
<evidence type="ECO:0000259" key="1">
    <source>
        <dbReference type="Pfam" id="PF03372"/>
    </source>
</evidence>
<dbReference type="Pfam" id="PF03372">
    <property type="entry name" value="Exo_endo_phos"/>
    <property type="match status" value="1"/>
</dbReference>
<evidence type="ECO:0000313" key="2">
    <source>
        <dbReference type="EMBL" id="KAG1303747.1"/>
    </source>
</evidence>
<gene>
    <name evidence="2" type="ORF">G6F64_009812</name>
</gene>
<dbReference type="OrthoDB" id="2208330at2759"/>
<protein>
    <recommendedName>
        <fullName evidence="1">Endonuclease/exonuclease/phosphatase domain-containing protein</fullName>
    </recommendedName>
</protein>
<dbReference type="InterPro" id="IPR005135">
    <property type="entry name" value="Endo/exonuclease/phosphatase"/>
</dbReference>
<dbReference type="EMBL" id="JAANQT010001871">
    <property type="protein sequence ID" value="KAG1303747.1"/>
    <property type="molecule type" value="Genomic_DNA"/>
</dbReference>
<name>A0A9P6X2J5_RHIOR</name>
<dbReference type="Proteomes" id="UP000716291">
    <property type="component" value="Unassembled WGS sequence"/>
</dbReference>